<keyword evidence="2" id="KW-0119">Carbohydrate metabolism</keyword>
<dbReference type="SUPFAM" id="SSF49265">
    <property type="entry name" value="Fibronectin type III"/>
    <property type="match status" value="2"/>
</dbReference>
<feature type="domain" description="Fibronectin type-III" evidence="4">
    <location>
        <begin position="460"/>
        <end position="545"/>
    </location>
</feature>
<evidence type="ECO:0000256" key="3">
    <source>
        <dbReference type="SAM" id="SignalP"/>
    </source>
</evidence>
<dbReference type="STRING" id="546871.SAMN04488543_2783"/>
<keyword evidence="1" id="KW-0378">Hydrolase</keyword>
<dbReference type="InterPro" id="IPR003961">
    <property type="entry name" value="FN3_dom"/>
</dbReference>
<reference evidence="5 6" key="1">
    <citation type="submission" date="2016-10" db="EMBL/GenBank/DDBJ databases">
        <authorList>
            <person name="de Groot N.N."/>
        </authorList>
    </citation>
    <scope>NUCLEOTIDE SEQUENCE [LARGE SCALE GENOMIC DNA]</scope>
    <source>
        <strain evidence="5 6">DSM 21741</strain>
    </source>
</reference>
<feature type="chain" id="PRO_5009264663" evidence="3">
    <location>
        <begin position="21"/>
        <end position="653"/>
    </location>
</feature>
<evidence type="ECO:0000313" key="6">
    <source>
        <dbReference type="Proteomes" id="UP000199092"/>
    </source>
</evidence>
<evidence type="ECO:0000313" key="5">
    <source>
        <dbReference type="EMBL" id="SDS98621.1"/>
    </source>
</evidence>
<dbReference type="Proteomes" id="UP000199092">
    <property type="component" value="Chromosome I"/>
</dbReference>
<proteinExistence type="predicted"/>
<dbReference type="Pfam" id="PF00041">
    <property type="entry name" value="fn3"/>
    <property type="match status" value="1"/>
</dbReference>
<dbReference type="Pfam" id="PF13287">
    <property type="entry name" value="Fn3_assoc"/>
    <property type="match status" value="1"/>
</dbReference>
<dbReference type="AlphaFoldDB" id="A0A1H1WPQ7"/>
<name>A0A1H1WPQ7_9ACTN</name>
<dbReference type="Gene3D" id="2.60.40.10">
    <property type="entry name" value="Immunoglobulins"/>
    <property type="match status" value="1"/>
</dbReference>
<protein>
    <submittedName>
        <fullName evidence="5">Fibronectin type III domain-containing protein</fullName>
    </submittedName>
</protein>
<sequence>MVGALSVTGLAALTTGLAAGAVPVAPDNLLVFPNRDFITVEGYQNHAGEKATVELVRAGKVVGSAIGTISGGDVAFEVNHPGGICWGAGTGLAVTPDVQPGDVAKLTLADGTSDDMTVQSATVTADATLSGPTLSTLTVNGTLGSEVNPDFTEQRIINPDLVGTTVGKRDIRAVPGPLTPAPRGGYASSLTFGAGTFTATYEFEDPAVAKIASEASLGERAMSWQVLDPAGNREGVTIAEFGELGGPGMGGCPAGPADQAAPAGSFSVVRSATDKSQVAVSWTPTTAVPGAAPVTGYNIDAIAPANGGGVSIGVVARTTATATKTTLTVDPAVANYTYEVRSIAGPRISEPFTAVATPAPGDQVAPKLTITPAPNADPNISVTADKVTLSSETGSDIYFTTDGSAAVTGGLPSDSAKLYTTAIPITKDLTEVHAVAFDRAGNFDAKFGTYSPAPATALDPPANLTAVAGEASATLTWGAVTGATSYQVTVSPTPAAGQPASLTARNLKVTGLTAGTPYSFTVTASDGTRTSVASNTATATPVPVTAKVAFTTGKWKNGDTTINGTTDTAPNAGTIRFYKATADGKADTTSPYGGTLGQVLTAAVAPATGSTFGGRYRTTALTGTVNPGKLVAVLSDSTNKVLGASAPFTLPTG</sequence>
<keyword evidence="3" id="KW-0732">Signal</keyword>
<evidence type="ECO:0000256" key="2">
    <source>
        <dbReference type="ARBA" id="ARBA00023326"/>
    </source>
</evidence>
<keyword evidence="6" id="KW-1185">Reference proteome</keyword>
<dbReference type="InterPro" id="IPR026876">
    <property type="entry name" value="Fn3_assoc_repeat"/>
</dbReference>
<gene>
    <name evidence="5" type="ORF">SAMN04488543_2783</name>
</gene>
<dbReference type="PROSITE" id="PS50853">
    <property type="entry name" value="FN3"/>
    <property type="match status" value="1"/>
</dbReference>
<dbReference type="EMBL" id="LT629749">
    <property type="protein sequence ID" value="SDS98621.1"/>
    <property type="molecule type" value="Genomic_DNA"/>
</dbReference>
<dbReference type="GO" id="GO:0016798">
    <property type="term" value="F:hydrolase activity, acting on glycosyl bonds"/>
    <property type="evidence" value="ECO:0007669"/>
    <property type="project" value="UniProtKB-KW"/>
</dbReference>
<dbReference type="GO" id="GO:0000272">
    <property type="term" value="P:polysaccharide catabolic process"/>
    <property type="evidence" value="ECO:0007669"/>
    <property type="project" value="UniProtKB-KW"/>
</dbReference>
<dbReference type="SMART" id="SM00060">
    <property type="entry name" value="FN3"/>
    <property type="match status" value="2"/>
</dbReference>
<feature type="signal peptide" evidence="3">
    <location>
        <begin position="1"/>
        <end position="20"/>
    </location>
</feature>
<dbReference type="InterPro" id="IPR013783">
    <property type="entry name" value="Ig-like_fold"/>
</dbReference>
<keyword evidence="1" id="KW-0326">Glycosidase</keyword>
<evidence type="ECO:0000256" key="1">
    <source>
        <dbReference type="ARBA" id="ARBA00023295"/>
    </source>
</evidence>
<dbReference type="InterPro" id="IPR036116">
    <property type="entry name" value="FN3_sf"/>
</dbReference>
<evidence type="ECO:0000259" key="4">
    <source>
        <dbReference type="PROSITE" id="PS50853"/>
    </source>
</evidence>
<organism evidence="5 6">
    <name type="scientific">Friedmanniella luteola</name>
    <dbReference type="NCBI Taxonomy" id="546871"/>
    <lineage>
        <taxon>Bacteria</taxon>
        <taxon>Bacillati</taxon>
        <taxon>Actinomycetota</taxon>
        <taxon>Actinomycetes</taxon>
        <taxon>Propionibacteriales</taxon>
        <taxon>Nocardioidaceae</taxon>
        <taxon>Friedmanniella</taxon>
    </lineage>
</organism>
<keyword evidence="2" id="KW-0624">Polysaccharide degradation</keyword>
<dbReference type="CDD" id="cd00063">
    <property type="entry name" value="FN3"/>
    <property type="match status" value="1"/>
</dbReference>
<accession>A0A1H1WPQ7</accession>